<proteinExistence type="predicted"/>
<dbReference type="Proteomes" id="UP000186583">
    <property type="component" value="Unassembled WGS sequence"/>
</dbReference>
<dbReference type="AlphaFoldDB" id="A0A1Q8RPU9"/>
<name>A0A1Q8RPU9_9PEZI</name>
<evidence type="ECO:0000313" key="2">
    <source>
        <dbReference type="EMBL" id="OLN86331.1"/>
    </source>
</evidence>
<sequence length="114" mass="12915">MSPPAKVFPVSQMEVHVQADVKGKKRKVPGGGDVDLSKCALKEMAQYRCFVDNPHLSNSPDKKGTFTVETTAWEGLNAHQHRNAQVADSSKENEKSKNQHEYHHQWSQSWKDDE</sequence>
<feature type="region of interest" description="Disordered" evidence="1">
    <location>
        <begin position="76"/>
        <end position="114"/>
    </location>
</feature>
<feature type="compositionally biased region" description="Basic and acidic residues" evidence="1">
    <location>
        <begin position="89"/>
        <end position="104"/>
    </location>
</feature>
<evidence type="ECO:0000256" key="1">
    <source>
        <dbReference type="SAM" id="MobiDB-lite"/>
    </source>
</evidence>
<dbReference type="GO" id="GO:0042720">
    <property type="term" value="C:mitochondrial inner membrane peptidase complex"/>
    <property type="evidence" value="ECO:0007669"/>
    <property type="project" value="InterPro"/>
</dbReference>
<dbReference type="OrthoDB" id="3983163at2759"/>
<keyword evidence="3" id="KW-1185">Reference proteome</keyword>
<dbReference type="InterPro" id="IPR024645">
    <property type="entry name" value="Mitochondr_Som1"/>
</dbReference>
<organism evidence="2 3">
    <name type="scientific">Colletotrichum chlorophyti</name>
    <dbReference type="NCBI Taxonomy" id="708187"/>
    <lineage>
        <taxon>Eukaryota</taxon>
        <taxon>Fungi</taxon>
        <taxon>Dikarya</taxon>
        <taxon>Ascomycota</taxon>
        <taxon>Pezizomycotina</taxon>
        <taxon>Sordariomycetes</taxon>
        <taxon>Hypocreomycetidae</taxon>
        <taxon>Glomerellales</taxon>
        <taxon>Glomerellaceae</taxon>
        <taxon>Colletotrichum</taxon>
    </lineage>
</organism>
<dbReference type="EMBL" id="MPGH01000131">
    <property type="protein sequence ID" value="OLN86331.1"/>
    <property type="molecule type" value="Genomic_DNA"/>
</dbReference>
<comment type="caution">
    <text evidence="2">The sequence shown here is derived from an EMBL/GenBank/DDBJ whole genome shotgun (WGS) entry which is preliminary data.</text>
</comment>
<evidence type="ECO:0000313" key="3">
    <source>
        <dbReference type="Proteomes" id="UP000186583"/>
    </source>
</evidence>
<reference evidence="2 3" key="1">
    <citation type="submission" date="2016-11" db="EMBL/GenBank/DDBJ databases">
        <title>Draft Genome Assembly of Colletotrichum chlorophyti a pathogen of herbaceous plants.</title>
        <authorList>
            <person name="Gan P."/>
            <person name="Narusaka M."/>
            <person name="Tsushima A."/>
            <person name="Narusaka Y."/>
            <person name="Takano Y."/>
            <person name="Shirasu K."/>
        </authorList>
    </citation>
    <scope>NUCLEOTIDE SEQUENCE [LARGE SCALE GENOMIC DNA]</scope>
    <source>
        <strain evidence="2 3">NTL11</strain>
    </source>
</reference>
<protein>
    <submittedName>
        <fullName evidence="2">Uncharacterized protein</fullName>
    </submittedName>
</protein>
<accession>A0A1Q8RPU9</accession>
<gene>
    <name evidence="2" type="ORF">CCHL11_09332</name>
</gene>
<dbReference type="Pfam" id="PF11093">
    <property type="entry name" value="Mitochondr_Som1"/>
    <property type="match status" value="1"/>
</dbReference>
<feature type="compositionally biased region" description="Polar residues" evidence="1">
    <location>
        <begin position="105"/>
        <end position="114"/>
    </location>
</feature>